<evidence type="ECO:0000313" key="1">
    <source>
        <dbReference type="EMBL" id="MDR9894746.1"/>
    </source>
</evidence>
<accession>A0AAP5I4Q0</accession>
<evidence type="ECO:0000313" key="2">
    <source>
        <dbReference type="Proteomes" id="UP000667802"/>
    </source>
</evidence>
<organism evidence="1 2">
    <name type="scientific">Aetokthonos hydrillicola Thurmond2011</name>
    <dbReference type="NCBI Taxonomy" id="2712845"/>
    <lineage>
        <taxon>Bacteria</taxon>
        <taxon>Bacillati</taxon>
        <taxon>Cyanobacteriota</taxon>
        <taxon>Cyanophyceae</taxon>
        <taxon>Nostocales</taxon>
        <taxon>Hapalosiphonaceae</taxon>
        <taxon>Aetokthonos</taxon>
    </lineage>
</organism>
<name>A0AAP5I4Q0_9CYAN</name>
<dbReference type="Proteomes" id="UP000667802">
    <property type="component" value="Unassembled WGS sequence"/>
</dbReference>
<keyword evidence="2" id="KW-1185">Reference proteome</keyword>
<protein>
    <submittedName>
        <fullName evidence="1">Uncharacterized protein</fullName>
    </submittedName>
</protein>
<reference evidence="2" key="1">
    <citation type="journal article" date="2021" name="Science">
        <title>Hunting the eagle killer: A cyanobacterial neurotoxin causes vacuolar myelinopathy.</title>
        <authorList>
            <person name="Breinlinger S."/>
            <person name="Phillips T.J."/>
            <person name="Haram B.N."/>
            <person name="Mares J."/>
            <person name="Martinez Yerena J.A."/>
            <person name="Hrouzek P."/>
            <person name="Sobotka R."/>
            <person name="Henderson W.M."/>
            <person name="Schmieder P."/>
            <person name="Williams S.M."/>
            <person name="Lauderdale J.D."/>
            <person name="Wilde H.D."/>
            <person name="Gerrin W."/>
            <person name="Kust A."/>
            <person name="Washington J.W."/>
            <person name="Wagner C."/>
            <person name="Geier B."/>
            <person name="Liebeke M."/>
            <person name="Enke H."/>
            <person name="Niedermeyer T.H.J."/>
            <person name="Wilde S.B."/>
        </authorList>
    </citation>
    <scope>NUCLEOTIDE SEQUENCE [LARGE SCALE GENOMIC DNA]</scope>
    <source>
        <strain evidence="2">Thurmond2011</strain>
    </source>
</reference>
<proteinExistence type="predicted"/>
<comment type="caution">
    <text evidence="1">The sequence shown here is derived from an EMBL/GenBank/DDBJ whole genome shotgun (WGS) entry which is preliminary data.</text>
</comment>
<sequence length="58" mass="6402">MDCDRLSQLNLAGGKIHNIALNAAFMAAKPGTPLTMPLTAARSEYRKLDRPINESDFR</sequence>
<dbReference type="AlphaFoldDB" id="A0AAP5I4Q0"/>
<dbReference type="EMBL" id="JAALHA020000003">
    <property type="protein sequence ID" value="MDR9894746.1"/>
    <property type="molecule type" value="Genomic_DNA"/>
</dbReference>
<gene>
    <name evidence="1" type="ORF">G7B40_009210</name>
</gene>